<sequence length="162" mass="18182">MSSTELPEKTHREITRFITTHDANVKATFETGLEEKVHWERTNIGCDLFLAYTTRKFPAPLSHDEDLSVLQYVDYHPGGEPAWHRTVTLDFGVANEGELELELESGEKRLIKAGDVAVQKGTNHSWRNPSKTVFARALYFAMNASPVIVNGEPLEESLGVVE</sequence>
<accession>A0A9N9LY60</accession>
<name>A0A9N9LY60_9HELO</name>
<evidence type="ECO:0000313" key="2">
    <source>
        <dbReference type="EMBL" id="CAG8980604.1"/>
    </source>
</evidence>
<dbReference type="OrthoDB" id="5840532at2759"/>
<dbReference type="EMBL" id="CAJVRM010000399">
    <property type="protein sequence ID" value="CAG8980604.1"/>
    <property type="molecule type" value="Genomic_DNA"/>
</dbReference>
<keyword evidence="3" id="KW-1185">Reference proteome</keyword>
<dbReference type="InterPro" id="IPR013096">
    <property type="entry name" value="Cupin_2"/>
</dbReference>
<dbReference type="InterPro" id="IPR011051">
    <property type="entry name" value="RmlC_Cupin_sf"/>
</dbReference>
<dbReference type="Pfam" id="PF07883">
    <property type="entry name" value="Cupin_2"/>
    <property type="match status" value="1"/>
</dbReference>
<reference evidence="2" key="1">
    <citation type="submission" date="2021-07" db="EMBL/GenBank/DDBJ databases">
        <authorList>
            <person name="Durling M."/>
        </authorList>
    </citation>
    <scope>NUCLEOTIDE SEQUENCE</scope>
</reference>
<evidence type="ECO:0000259" key="1">
    <source>
        <dbReference type="Pfam" id="PF07883"/>
    </source>
</evidence>
<comment type="caution">
    <text evidence="2">The sequence shown here is derived from an EMBL/GenBank/DDBJ whole genome shotgun (WGS) entry which is preliminary data.</text>
</comment>
<proteinExistence type="predicted"/>
<dbReference type="Proteomes" id="UP000701801">
    <property type="component" value="Unassembled WGS sequence"/>
</dbReference>
<dbReference type="InterPro" id="IPR047142">
    <property type="entry name" value="OryJ/VirC-like"/>
</dbReference>
<dbReference type="SUPFAM" id="SSF51182">
    <property type="entry name" value="RmlC-like cupins"/>
    <property type="match status" value="1"/>
</dbReference>
<dbReference type="Gene3D" id="2.60.120.10">
    <property type="entry name" value="Jelly Rolls"/>
    <property type="match status" value="1"/>
</dbReference>
<gene>
    <name evidence="2" type="ORF">HYALB_00013759</name>
</gene>
<evidence type="ECO:0000313" key="3">
    <source>
        <dbReference type="Proteomes" id="UP000701801"/>
    </source>
</evidence>
<dbReference type="PANTHER" id="PTHR36156:SF3">
    <property type="entry name" value="CUPIN 2 CONSERVED BARREL DOMAIN-CONTAINING PROTEIN"/>
    <property type="match status" value="1"/>
</dbReference>
<dbReference type="AlphaFoldDB" id="A0A9N9LY60"/>
<protein>
    <recommendedName>
        <fullName evidence="1">Cupin type-2 domain-containing protein</fullName>
    </recommendedName>
</protein>
<dbReference type="InterPro" id="IPR014710">
    <property type="entry name" value="RmlC-like_jellyroll"/>
</dbReference>
<feature type="domain" description="Cupin type-2" evidence="1">
    <location>
        <begin position="72"/>
        <end position="132"/>
    </location>
</feature>
<organism evidence="2 3">
    <name type="scientific">Hymenoscyphus albidus</name>
    <dbReference type="NCBI Taxonomy" id="595503"/>
    <lineage>
        <taxon>Eukaryota</taxon>
        <taxon>Fungi</taxon>
        <taxon>Dikarya</taxon>
        <taxon>Ascomycota</taxon>
        <taxon>Pezizomycotina</taxon>
        <taxon>Leotiomycetes</taxon>
        <taxon>Helotiales</taxon>
        <taxon>Helotiaceae</taxon>
        <taxon>Hymenoscyphus</taxon>
    </lineage>
</organism>
<dbReference type="PANTHER" id="PTHR36156">
    <property type="entry name" value="SLR2101 PROTEIN"/>
    <property type="match status" value="1"/>
</dbReference>